<evidence type="ECO:0000313" key="4">
    <source>
        <dbReference type="Proteomes" id="UP000556084"/>
    </source>
</evidence>
<dbReference type="SUPFAM" id="SSF81995">
    <property type="entry name" value="beta-sandwich domain of Sec23/24"/>
    <property type="match status" value="1"/>
</dbReference>
<protein>
    <submittedName>
        <fullName evidence="3">Uncharacterized protein</fullName>
    </submittedName>
</protein>
<feature type="compositionally biased region" description="Low complexity" evidence="1">
    <location>
        <begin position="19"/>
        <end position="35"/>
    </location>
</feature>
<gene>
    <name evidence="3" type="ORF">FHS39_003107</name>
</gene>
<keyword evidence="2" id="KW-0472">Membrane</keyword>
<keyword evidence="4" id="KW-1185">Reference proteome</keyword>
<organism evidence="3 4">
    <name type="scientific">Streptomyces olivoverticillatus</name>
    <dbReference type="NCBI Taxonomy" id="66427"/>
    <lineage>
        <taxon>Bacteria</taxon>
        <taxon>Bacillati</taxon>
        <taxon>Actinomycetota</taxon>
        <taxon>Actinomycetes</taxon>
        <taxon>Kitasatosporales</taxon>
        <taxon>Streptomycetaceae</taxon>
        <taxon>Streptomyces</taxon>
    </lineage>
</organism>
<keyword evidence="2" id="KW-0812">Transmembrane</keyword>
<evidence type="ECO:0000313" key="3">
    <source>
        <dbReference type="EMBL" id="MBB4894073.1"/>
    </source>
</evidence>
<proteinExistence type="predicted"/>
<evidence type="ECO:0000256" key="1">
    <source>
        <dbReference type="SAM" id="MobiDB-lite"/>
    </source>
</evidence>
<keyword evidence="2" id="KW-1133">Transmembrane helix</keyword>
<dbReference type="RefSeq" id="WP_184349910.1">
    <property type="nucleotide sequence ID" value="NZ_JACHJH010000004.1"/>
</dbReference>
<reference evidence="3 4" key="1">
    <citation type="submission" date="2020-08" db="EMBL/GenBank/DDBJ databases">
        <title>Genomic Encyclopedia of Type Strains, Phase III (KMG-III): the genomes of soil and plant-associated and newly described type strains.</title>
        <authorList>
            <person name="Whitman W."/>
        </authorList>
    </citation>
    <scope>NUCLEOTIDE SEQUENCE [LARGE SCALE GENOMIC DNA]</scope>
    <source>
        <strain evidence="3 4">CECT 3266</strain>
    </source>
</reference>
<feature type="transmembrane region" description="Helical" evidence="2">
    <location>
        <begin position="75"/>
        <end position="91"/>
    </location>
</feature>
<dbReference type="EMBL" id="JACHJH010000004">
    <property type="protein sequence ID" value="MBB4894073.1"/>
    <property type="molecule type" value="Genomic_DNA"/>
</dbReference>
<dbReference type="AlphaFoldDB" id="A0A7W7LQP9"/>
<dbReference type="Proteomes" id="UP000556084">
    <property type="component" value="Unassembled WGS sequence"/>
</dbReference>
<evidence type="ECO:0000256" key="2">
    <source>
        <dbReference type="SAM" id="Phobius"/>
    </source>
</evidence>
<feature type="region of interest" description="Disordered" evidence="1">
    <location>
        <begin position="1"/>
        <end position="69"/>
    </location>
</feature>
<comment type="caution">
    <text evidence="3">The sequence shown here is derived from an EMBL/GenBank/DDBJ whole genome shotgun (WGS) entry which is preliminary data.</text>
</comment>
<name>A0A7W7LQP9_9ACTN</name>
<sequence length="175" mass="18454">MSTPPPNQHPYGQQGGSPYGQPQPGPYAQQPGPYGQQPPGPYGQQPGPYGQPGGYPGTPVPPPAPSRGKRLGKKIGGLVLALIAAVGFYFFRHMSDDDTTSLAVGDCLQNTGSMTNPNIKKLDCTDSKATHKVLKKVDGSTLASLACSNVEGATEALTWKERTNKFTLCLGDNKK</sequence>
<accession>A0A7W7LQP9</accession>